<dbReference type="Gene3D" id="1.20.120.1630">
    <property type="match status" value="1"/>
</dbReference>
<feature type="compositionally biased region" description="Basic and acidic residues" evidence="1">
    <location>
        <begin position="77"/>
        <end position="98"/>
    </location>
</feature>
<dbReference type="PANTHER" id="PTHR32251:SF17">
    <property type="entry name" value="STEROID 5-ALPHA REDUCTASE C-TERMINAL DOMAIN-CONTAINING PROTEIN"/>
    <property type="match status" value="1"/>
</dbReference>
<comment type="caution">
    <text evidence="3">The sequence shown here is derived from an EMBL/GenBank/DDBJ whole genome shotgun (WGS) entry which is preliminary data.</text>
</comment>
<dbReference type="AlphaFoldDB" id="A0A367FC28"/>
<sequence>MAPTANQGARCGHAHFSPVCPPEALRRHSPGTAAPARPPTDRTSPIRSSPIRAHRRFRRRRQGQRYDRRPTRRPGHRAGDERVRNSATEGWHHPDRGRNGRHRGADTGGPRRRGRPVSAPDWPALLLNLPAAAGAALAVLLLTFAVALRTGRHRVVDVAWGLAFTAVAAVSSVLSAGTGDGTRRLLLTAATAVWGLRLAAHIARRGRGKGEDPRYERMLAKAPGNRQLYALRMVYLLQAALAWLISLPVQAGQYVTASPDALTVLGAVVWAAGLACEAIGDHQLARFKADPANRGRVMDRGLWSWTRHPNYFGDCLVWWGLYLMACGTWQTAALCLVSPVVMTLLLTKGSGKRLLEARMAERPGYREYQARTSGFLPLPPRRPRATQAPETKPDTKRDT</sequence>
<protein>
    <submittedName>
        <fullName evidence="3">DUF1295 domain-containing protein</fullName>
    </submittedName>
</protein>
<dbReference type="InterPro" id="IPR010721">
    <property type="entry name" value="UstE-like"/>
</dbReference>
<keyword evidence="2" id="KW-0812">Transmembrane</keyword>
<feature type="region of interest" description="Disordered" evidence="1">
    <location>
        <begin position="372"/>
        <end position="399"/>
    </location>
</feature>
<gene>
    <name evidence="3" type="ORF">DTL70_05475</name>
</gene>
<evidence type="ECO:0000313" key="3">
    <source>
        <dbReference type="EMBL" id="RCG27140.1"/>
    </source>
</evidence>
<feature type="region of interest" description="Disordered" evidence="1">
    <location>
        <begin position="22"/>
        <end position="117"/>
    </location>
</feature>
<organism evidence="3 4">
    <name type="scientific">Streptomyces diacarni</name>
    <dbReference type="NCBI Taxonomy" id="2800381"/>
    <lineage>
        <taxon>Bacteria</taxon>
        <taxon>Bacillati</taxon>
        <taxon>Actinomycetota</taxon>
        <taxon>Actinomycetes</taxon>
        <taxon>Kitasatosporales</taxon>
        <taxon>Streptomycetaceae</taxon>
        <taxon>Streptomyces</taxon>
    </lineage>
</organism>
<evidence type="ECO:0000256" key="2">
    <source>
        <dbReference type="SAM" id="Phobius"/>
    </source>
</evidence>
<feature type="transmembrane region" description="Helical" evidence="2">
    <location>
        <begin position="319"/>
        <end position="346"/>
    </location>
</feature>
<evidence type="ECO:0000256" key="1">
    <source>
        <dbReference type="SAM" id="MobiDB-lite"/>
    </source>
</evidence>
<name>A0A367FC28_9ACTN</name>
<keyword evidence="2" id="KW-1133">Transmembrane helix</keyword>
<keyword evidence="4" id="KW-1185">Reference proteome</keyword>
<dbReference type="GO" id="GO:0016020">
    <property type="term" value="C:membrane"/>
    <property type="evidence" value="ECO:0007669"/>
    <property type="project" value="TreeGrafter"/>
</dbReference>
<feature type="transmembrane region" description="Helical" evidence="2">
    <location>
        <begin position="122"/>
        <end position="146"/>
    </location>
</feature>
<proteinExistence type="predicted"/>
<keyword evidence="2" id="KW-0472">Membrane</keyword>
<accession>A0A367FC28</accession>
<dbReference type="Proteomes" id="UP000252914">
    <property type="component" value="Unassembled WGS sequence"/>
</dbReference>
<feature type="transmembrane region" description="Helical" evidence="2">
    <location>
        <begin position="227"/>
        <end position="245"/>
    </location>
</feature>
<dbReference type="Pfam" id="PF06966">
    <property type="entry name" value="DUF1295"/>
    <property type="match status" value="1"/>
</dbReference>
<dbReference type="PANTHER" id="PTHR32251">
    <property type="entry name" value="3-OXO-5-ALPHA-STEROID 4-DEHYDROGENASE"/>
    <property type="match status" value="1"/>
</dbReference>
<reference evidence="3 4" key="1">
    <citation type="submission" date="2018-06" db="EMBL/GenBank/DDBJ databases">
        <title>Streptomyces reniochalinae sp. nov. and Streptomyces diacarnus sp. nov. from marine sponges.</title>
        <authorList>
            <person name="Li L."/>
        </authorList>
    </citation>
    <scope>NUCLEOTIDE SEQUENCE [LARGE SCALE GENOMIC DNA]</scope>
    <source>
        <strain evidence="3 4">LHW51701</strain>
    </source>
</reference>
<dbReference type="EMBL" id="QOIN01000029">
    <property type="protein sequence ID" value="RCG27140.1"/>
    <property type="molecule type" value="Genomic_DNA"/>
</dbReference>
<feature type="transmembrane region" description="Helical" evidence="2">
    <location>
        <begin position="158"/>
        <end position="179"/>
    </location>
</feature>
<dbReference type="PROSITE" id="PS50244">
    <property type="entry name" value="S5A_REDUCTASE"/>
    <property type="match status" value="1"/>
</dbReference>
<feature type="compositionally biased region" description="Basic residues" evidence="1">
    <location>
        <begin position="52"/>
        <end position="63"/>
    </location>
</feature>
<evidence type="ECO:0000313" key="4">
    <source>
        <dbReference type="Proteomes" id="UP000252914"/>
    </source>
</evidence>